<dbReference type="RefSeq" id="WP_272180668.1">
    <property type="nucleotide sequence ID" value="NZ_JAQOMS010000002.1"/>
</dbReference>
<gene>
    <name evidence="1" type="ORF">PN838_10880</name>
</gene>
<protein>
    <recommendedName>
        <fullName evidence="3">Lipoprotein</fullName>
    </recommendedName>
</protein>
<reference evidence="1 2" key="1">
    <citation type="submission" date="2023-01" db="EMBL/GenBank/DDBJ databases">
        <title>Psychrosphaera sp. nov., isolated from marine algae.</title>
        <authorList>
            <person name="Bayburt H."/>
            <person name="Choi B.J."/>
            <person name="Kim J.M."/>
            <person name="Choi D.G."/>
            <person name="Jeon C.O."/>
        </authorList>
    </citation>
    <scope>NUCLEOTIDE SEQUENCE [LARGE SCALE GENOMIC DNA]</scope>
    <source>
        <strain evidence="1 2">G1-22</strain>
    </source>
</reference>
<comment type="caution">
    <text evidence="1">The sequence shown here is derived from an EMBL/GenBank/DDBJ whole genome shotgun (WGS) entry which is preliminary data.</text>
</comment>
<keyword evidence="2" id="KW-1185">Reference proteome</keyword>
<evidence type="ECO:0000313" key="2">
    <source>
        <dbReference type="Proteomes" id="UP001528411"/>
    </source>
</evidence>
<proteinExistence type="predicted"/>
<evidence type="ECO:0008006" key="3">
    <source>
        <dbReference type="Google" id="ProtNLM"/>
    </source>
</evidence>
<accession>A0ABT5FEV8</accession>
<dbReference type="Proteomes" id="UP001528411">
    <property type="component" value="Unassembled WGS sequence"/>
</dbReference>
<organism evidence="1 2">
    <name type="scientific">Psychrosphaera algicola</name>
    <dbReference type="NCBI Taxonomy" id="3023714"/>
    <lineage>
        <taxon>Bacteria</taxon>
        <taxon>Pseudomonadati</taxon>
        <taxon>Pseudomonadota</taxon>
        <taxon>Gammaproteobacteria</taxon>
        <taxon>Alteromonadales</taxon>
        <taxon>Pseudoalteromonadaceae</taxon>
        <taxon>Psychrosphaera</taxon>
    </lineage>
</organism>
<sequence length="120" mass="12503">MKSITLVGLGLLLVACQSNGNKSDKIGRSGDVYIVDGSKQCQNFSRNIKHSAQILTDANIAVTSATCGSLTGVMFPAVCGGQNGKVHVFQVDDVDAAVLLGFTSIADLPESRGVTKRDCS</sequence>
<name>A0ABT5FEV8_9GAMM</name>
<dbReference type="EMBL" id="JAQOMS010000002">
    <property type="protein sequence ID" value="MDC2889175.1"/>
    <property type="molecule type" value="Genomic_DNA"/>
</dbReference>
<evidence type="ECO:0000313" key="1">
    <source>
        <dbReference type="EMBL" id="MDC2889175.1"/>
    </source>
</evidence>
<dbReference type="PROSITE" id="PS51257">
    <property type="entry name" value="PROKAR_LIPOPROTEIN"/>
    <property type="match status" value="1"/>
</dbReference>